<dbReference type="EMBL" id="GBXM01027296">
    <property type="protein sequence ID" value="JAH81281.1"/>
    <property type="molecule type" value="Transcribed_RNA"/>
</dbReference>
<dbReference type="AlphaFoldDB" id="A0A0E9VT92"/>
<reference evidence="1" key="2">
    <citation type="journal article" date="2015" name="Fish Shellfish Immunol.">
        <title>Early steps in the European eel (Anguilla anguilla)-Vibrio vulnificus interaction in the gills: Role of the RtxA13 toxin.</title>
        <authorList>
            <person name="Callol A."/>
            <person name="Pajuelo D."/>
            <person name="Ebbesson L."/>
            <person name="Teles M."/>
            <person name="MacKenzie S."/>
            <person name="Amaro C."/>
        </authorList>
    </citation>
    <scope>NUCLEOTIDE SEQUENCE</scope>
</reference>
<organism evidence="1">
    <name type="scientific">Anguilla anguilla</name>
    <name type="common">European freshwater eel</name>
    <name type="synonym">Muraena anguilla</name>
    <dbReference type="NCBI Taxonomy" id="7936"/>
    <lineage>
        <taxon>Eukaryota</taxon>
        <taxon>Metazoa</taxon>
        <taxon>Chordata</taxon>
        <taxon>Craniata</taxon>
        <taxon>Vertebrata</taxon>
        <taxon>Euteleostomi</taxon>
        <taxon>Actinopterygii</taxon>
        <taxon>Neopterygii</taxon>
        <taxon>Teleostei</taxon>
        <taxon>Anguilliformes</taxon>
        <taxon>Anguillidae</taxon>
        <taxon>Anguilla</taxon>
    </lineage>
</organism>
<evidence type="ECO:0000313" key="1">
    <source>
        <dbReference type="EMBL" id="JAH81281.1"/>
    </source>
</evidence>
<reference evidence="1" key="1">
    <citation type="submission" date="2014-11" db="EMBL/GenBank/DDBJ databases">
        <authorList>
            <person name="Amaro Gonzalez C."/>
        </authorList>
    </citation>
    <scope>NUCLEOTIDE SEQUENCE</scope>
</reference>
<proteinExistence type="predicted"/>
<protein>
    <submittedName>
        <fullName evidence="1">Uncharacterized protein</fullName>
    </submittedName>
</protein>
<accession>A0A0E9VT92</accession>
<sequence length="18" mass="1998">MHVYAEAIALNLNTVLLL</sequence>
<name>A0A0E9VT92_ANGAN</name>